<dbReference type="InterPro" id="IPR029151">
    <property type="entry name" value="Sensor-like_sf"/>
</dbReference>
<evidence type="ECO:0000313" key="14">
    <source>
        <dbReference type="Proteomes" id="UP000076880"/>
    </source>
</evidence>
<keyword evidence="8" id="KW-0547">Nucleotide-binding</keyword>
<comment type="pathway">
    <text evidence="3">Purine metabolism; 3',5'-cyclic di-GMP biosynthesis.</text>
</comment>
<evidence type="ECO:0000256" key="8">
    <source>
        <dbReference type="ARBA" id="ARBA00023134"/>
    </source>
</evidence>
<protein>
    <recommendedName>
        <fullName evidence="4">diguanylate cyclase</fullName>
        <ecNumber evidence="4">2.7.7.65</ecNumber>
    </recommendedName>
</protein>
<keyword evidence="5" id="KW-1003">Cell membrane</keyword>
<evidence type="ECO:0000259" key="12">
    <source>
        <dbReference type="PROSITE" id="PS50887"/>
    </source>
</evidence>
<evidence type="ECO:0000256" key="3">
    <source>
        <dbReference type="ARBA" id="ARBA00004665"/>
    </source>
</evidence>
<keyword evidence="14" id="KW-1185">Reference proteome</keyword>
<dbReference type="SMART" id="SM00267">
    <property type="entry name" value="GGDEF"/>
    <property type="match status" value="1"/>
</dbReference>
<evidence type="ECO:0000256" key="10">
    <source>
        <dbReference type="ARBA" id="ARBA00034247"/>
    </source>
</evidence>
<dbReference type="Pfam" id="PF02743">
    <property type="entry name" value="dCache_1"/>
    <property type="match status" value="1"/>
</dbReference>
<evidence type="ECO:0000313" key="13">
    <source>
        <dbReference type="EMBL" id="KZR32266.1"/>
    </source>
</evidence>
<dbReference type="PROSITE" id="PS50887">
    <property type="entry name" value="GGDEF"/>
    <property type="match status" value="1"/>
</dbReference>
<comment type="catalytic activity">
    <reaction evidence="10">
        <text>2 GTP = 3',3'-c-di-GMP + 2 diphosphate</text>
        <dbReference type="Rhea" id="RHEA:24898"/>
        <dbReference type="ChEBI" id="CHEBI:33019"/>
        <dbReference type="ChEBI" id="CHEBI:37565"/>
        <dbReference type="ChEBI" id="CHEBI:58805"/>
        <dbReference type="EC" id="2.7.7.65"/>
    </reaction>
</comment>
<comment type="cofactor">
    <cofactor evidence="1">
        <name>Mg(2+)</name>
        <dbReference type="ChEBI" id="CHEBI:18420"/>
    </cofactor>
</comment>
<dbReference type="InterPro" id="IPR033479">
    <property type="entry name" value="dCache_1"/>
</dbReference>
<feature type="transmembrane region" description="Helical" evidence="11">
    <location>
        <begin position="12"/>
        <end position="30"/>
    </location>
</feature>
<keyword evidence="9 11" id="KW-0472">Membrane</keyword>
<dbReference type="Proteomes" id="UP000076880">
    <property type="component" value="Unassembled WGS sequence"/>
</dbReference>
<name>A0ABR5YMP2_9ENTR</name>
<comment type="subcellular location">
    <subcellularLocation>
        <location evidence="2">Cell membrane</location>
        <topology evidence="2">Multi-pass membrane protein</topology>
    </subcellularLocation>
</comment>
<evidence type="ECO:0000256" key="2">
    <source>
        <dbReference type="ARBA" id="ARBA00004651"/>
    </source>
</evidence>
<dbReference type="Gene3D" id="3.30.70.270">
    <property type="match status" value="1"/>
</dbReference>
<evidence type="ECO:0000256" key="1">
    <source>
        <dbReference type="ARBA" id="ARBA00001946"/>
    </source>
</evidence>
<dbReference type="InterPro" id="IPR000160">
    <property type="entry name" value="GGDEF_dom"/>
</dbReference>
<dbReference type="PANTHER" id="PTHR45138">
    <property type="entry name" value="REGULATORY COMPONENTS OF SENSORY TRANSDUCTION SYSTEM"/>
    <property type="match status" value="1"/>
</dbReference>
<dbReference type="PANTHER" id="PTHR45138:SF9">
    <property type="entry name" value="DIGUANYLATE CYCLASE DGCM-RELATED"/>
    <property type="match status" value="1"/>
</dbReference>
<dbReference type="InterPro" id="IPR050469">
    <property type="entry name" value="Diguanylate_Cyclase"/>
</dbReference>
<evidence type="ECO:0000256" key="11">
    <source>
        <dbReference type="SAM" id="Phobius"/>
    </source>
</evidence>
<evidence type="ECO:0000256" key="5">
    <source>
        <dbReference type="ARBA" id="ARBA00022475"/>
    </source>
</evidence>
<sequence length="498" mass="56626">MKNLSIYATLNRLFLGLAICSICLFALFYLSQRVIIANSYHQMNDDYISNMRNYVLQRLTGYEEETKFIVETIGANESLATIISGKNETKMLNTFQMLPHIGALTVSDMEGHYLLLPQTFSRKLDVSFDPRERPWFIRRATYGLRPEFTLPYRDIFNHQPWISISLPIFYKNTKQEGVVSLSINPQVLTDLLKVSVGPSRGKLSLVAHDGTFIAGTPPAVMPSQTDLNGEVGFYENVEAAYYYVSLTHPNWYIIYEVPKSILNGMINDESSAVLYAAVFSLLMLQLCWIRMRANANRIEKHFTGQLVQNGDDTGHVSLPSALNHLSERRNKLRKESIQDGLTGLYNRRAFDKLLQESSQDKHLYLAIIDIDNFKAINDIWGHPVGDEVLKRMASMAMLAFHHQGMYLFRYGGEELAVVFRDVAPAVALHALETLRKAVEHYKWDNGPEQVTFSAGFCQCREEDVQLMLATADALLYQAKRSGKNRIICEAGLEPNLTW</sequence>
<dbReference type="SUPFAM" id="SSF103190">
    <property type="entry name" value="Sensory domain-like"/>
    <property type="match status" value="1"/>
</dbReference>
<keyword evidence="8" id="KW-0342">GTP-binding</keyword>
<evidence type="ECO:0000256" key="4">
    <source>
        <dbReference type="ARBA" id="ARBA00012528"/>
    </source>
</evidence>
<dbReference type="NCBIfam" id="TIGR00254">
    <property type="entry name" value="GGDEF"/>
    <property type="match status" value="1"/>
</dbReference>
<dbReference type="CDD" id="cd18773">
    <property type="entry name" value="PDC1_HK_sensor"/>
    <property type="match status" value="1"/>
</dbReference>
<keyword evidence="6 11" id="KW-0812">Transmembrane</keyword>
<comment type="caution">
    <text evidence="13">The sequence shown here is derived from an EMBL/GenBank/DDBJ whole genome shotgun (WGS) entry which is preliminary data.</text>
</comment>
<dbReference type="SUPFAM" id="SSF55073">
    <property type="entry name" value="Nucleotide cyclase"/>
    <property type="match status" value="1"/>
</dbReference>
<keyword evidence="7 11" id="KW-1133">Transmembrane helix</keyword>
<dbReference type="InterPro" id="IPR043128">
    <property type="entry name" value="Rev_trsase/Diguanyl_cyclase"/>
</dbReference>
<evidence type="ECO:0000256" key="7">
    <source>
        <dbReference type="ARBA" id="ARBA00022989"/>
    </source>
</evidence>
<evidence type="ECO:0000256" key="6">
    <source>
        <dbReference type="ARBA" id="ARBA00022692"/>
    </source>
</evidence>
<feature type="domain" description="GGDEF" evidence="12">
    <location>
        <begin position="361"/>
        <end position="491"/>
    </location>
</feature>
<dbReference type="Pfam" id="PF00990">
    <property type="entry name" value="GGDEF"/>
    <property type="match status" value="1"/>
</dbReference>
<accession>A0ABR5YMP2</accession>
<dbReference type="InterPro" id="IPR029787">
    <property type="entry name" value="Nucleotide_cyclase"/>
</dbReference>
<proteinExistence type="predicted"/>
<dbReference type="Gene3D" id="3.30.450.20">
    <property type="entry name" value="PAS domain"/>
    <property type="match status" value="2"/>
</dbReference>
<organism evidence="13 14">
    <name type="scientific">Enterobacter genomosp. S</name>
    <dbReference type="NCBI Taxonomy" id="2364151"/>
    <lineage>
        <taxon>Bacteria</taxon>
        <taxon>Pseudomonadati</taxon>
        <taxon>Pseudomonadota</taxon>
        <taxon>Gammaproteobacteria</taxon>
        <taxon>Enterobacterales</taxon>
        <taxon>Enterobacteriaceae</taxon>
        <taxon>Enterobacter</taxon>
        <taxon>Enterobacter cloacae complex</taxon>
        <taxon>Enterobacter cloacae complex clade S</taxon>
    </lineage>
</organism>
<dbReference type="CDD" id="cd01949">
    <property type="entry name" value="GGDEF"/>
    <property type="match status" value="1"/>
</dbReference>
<gene>
    <name evidence="13" type="ORF">A3466_01430</name>
</gene>
<reference evidence="14" key="1">
    <citation type="submission" date="2016-03" db="EMBL/GenBank/DDBJ databases">
        <title>WGS of SAMN04393274.</title>
        <authorList>
            <person name="Adams M."/>
            <person name="Sutton G."/>
            <person name="Nelson K."/>
            <person name="Thaden J."/>
            <person name="Fowler V."/>
            <person name="Mccorrison J."/>
            <person name="Sanka R."/>
            <person name="Brinkac L."/>
            <person name="Nierman W."/>
        </authorList>
    </citation>
    <scope>NUCLEOTIDE SEQUENCE [LARGE SCALE GENOMIC DNA]</scope>
    <source>
        <strain evidence="14">GN06232</strain>
    </source>
</reference>
<evidence type="ECO:0000256" key="9">
    <source>
        <dbReference type="ARBA" id="ARBA00023136"/>
    </source>
</evidence>
<dbReference type="EMBL" id="LVVA01000018">
    <property type="protein sequence ID" value="KZR32266.1"/>
    <property type="molecule type" value="Genomic_DNA"/>
</dbReference>
<dbReference type="EC" id="2.7.7.65" evidence="4"/>